<dbReference type="Gene3D" id="3.10.100.10">
    <property type="entry name" value="Mannose-Binding Protein A, subunit A"/>
    <property type="match status" value="8"/>
</dbReference>
<keyword evidence="11" id="KW-0325">Glycoprotein</keyword>
<dbReference type="FunFam" id="4.10.400.10:FF:000065">
    <property type="entry name" value="Transmembrane protease serine 7"/>
    <property type="match status" value="1"/>
</dbReference>
<organism evidence="19 20">
    <name type="scientific">Branchiostoma lanceolatum</name>
    <name type="common">Common lancelet</name>
    <name type="synonym">Amphioxus lanceolatum</name>
    <dbReference type="NCBI Taxonomy" id="7740"/>
    <lineage>
        <taxon>Eukaryota</taxon>
        <taxon>Metazoa</taxon>
        <taxon>Chordata</taxon>
        <taxon>Cephalochordata</taxon>
        <taxon>Leptocardii</taxon>
        <taxon>Amphioxiformes</taxon>
        <taxon>Branchiostomatidae</taxon>
        <taxon>Branchiostoma</taxon>
    </lineage>
</organism>
<dbReference type="GO" id="GO:0016020">
    <property type="term" value="C:membrane"/>
    <property type="evidence" value="ECO:0007669"/>
    <property type="project" value="UniProtKB-SubCell"/>
</dbReference>
<name>A0A8J9ZIB9_BRALA</name>
<dbReference type="GO" id="GO:0072534">
    <property type="term" value="C:perineuronal net"/>
    <property type="evidence" value="ECO:0007669"/>
    <property type="project" value="TreeGrafter"/>
</dbReference>
<gene>
    <name evidence="19" type="primary">LAMA2</name>
    <name evidence="19" type="ORF">BLAG_LOCUS13427</name>
</gene>
<dbReference type="GO" id="GO:0045202">
    <property type="term" value="C:synapse"/>
    <property type="evidence" value="ECO:0007669"/>
    <property type="project" value="TreeGrafter"/>
</dbReference>
<dbReference type="PANTHER" id="PTHR22804:SF54">
    <property type="match status" value="1"/>
</dbReference>
<feature type="region of interest" description="Disordered" evidence="15">
    <location>
        <begin position="1578"/>
        <end position="1612"/>
    </location>
</feature>
<dbReference type="Gene3D" id="4.10.400.10">
    <property type="entry name" value="Low-density Lipoprotein Receptor"/>
    <property type="match status" value="8"/>
</dbReference>
<dbReference type="InterPro" id="IPR050691">
    <property type="entry name" value="Hyaluronan_bind_Proteoglycan"/>
</dbReference>
<dbReference type="SUPFAM" id="SSF56436">
    <property type="entry name" value="C-type lectin-like"/>
    <property type="match status" value="8"/>
</dbReference>
<feature type="domain" description="Link" evidence="18">
    <location>
        <begin position="621"/>
        <end position="710"/>
    </location>
</feature>
<dbReference type="InterPro" id="IPR013320">
    <property type="entry name" value="ConA-like_dom_sf"/>
</dbReference>
<feature type="domain" description="Link" evidence="18">
    <location>
        <begin position="906"/>
        <end position="996"/>
    </location>
</feature>
<evidence type="ECO:0000313" key="20">
    <source>
        <dbReference type="Proteomes" id="UP000838412"/>
    </source>
</evidence>
<dbReference type="InterPro" id="IPR023415">
    <property type="entry name" value="LDLR_class-A_CS"/>
</dbReference>
<dbReference type="InterPro" id="IPR001791">
    <property type="entry name" value="Laminin_G"/>
</dbReference>
<feature type="domain" description="Laminin G" evidence="17">
    <location>
        <begin position="2159"/>
        <end position="2342"/>
    </location>
</feature>
<feature type="disulfide bond" evidence="13">
    <location>
        <begin position="430"/>
        <end position="445"/>
    </location>
</feature>
<evidence type="ECO:0000256" key="13">
    <source>
        <dbReference type="PROSITE-ProRule" id="PRU00124"/>
    </source>
</evidence>
<feature type="region of interest" description="Disordered" evidence="15">
    <location>
        <begin position="1276"/>
        <end position="1297"/>
    </location>
</feature>
<feature type="disulfide bond" evidence="13">
    <location>
        <begin position="418"/>
        <end position="436"/>
    </location>
</feature>
<dbReference type="PROSITE" id="PS01241">
    <property type="entry name" value="LINK_1"/>
    <property type="match status" value="2"/>
</dbReference>
<feature type="signal peptide" evidence="16">
    <location>
        <begin position="1"/>
        <end position="20"/>
    </location>
</feature>
<dbReference type="OrthoDB" id="5359219at2759"/>
<evidence type="ECO:0000256" key="12">
    <source>
        <dbReference type="PROSITE-ProRule" id="PRU00122"/>
    </source>
</evidence>
<evidence type="ECO:0000256" key="15">
    <source>
        <dbReference type="SAM" id="MobiDB-lite"/>
    </source>
</evidence>
<accession>A0A8J9ZIB9</accession>
<feature type="disulfide bond" evidence="13">
    <location>
        <begin position="860"/>
        <end position="878"/>
    </location>
</feature>
<dbReference type="PROSITE" id="PS50025">
    <property type="entry name" value="LAM_G_DOMAIN"/>
    <property type="match status" value="3"/>
</dbReference>
<feature type="domain" description="Link" evidence="18">
    <location>
        <begin position="161"/>
        <end position="251"/>
    </location>
</feature>
<dbReference type="GO" id="GO:0010001">
    <property type="term" value="P:glial cell differentiation"/>
    <property type="evidence" value="ECO:0007669"/>
    <property type="project" value="TreeGrafter"/>
</dbReference>
<dbReference type="GO" id="GO:0005615">
    <property type="term" value="C:extracellular space"/>
    <property type="evidence" value="ECO:0007669"/>
    <property type="project" value="TreeGrafter"/>
</dbReference>
<comment type="caution">
    <text evidence="12">Lacks conserved residue(s) required for the propagation of feature annotation.</text>
</comment>
<dbReference type="PROSITE" id="PS50068">
    <property type="entry name" value="LDLRA_2"/>
    <property type="match status" value="8"/>
</dbReference>
<dbReference type="GO" id="GO:0030155">
    <property type="term" value="P:regulation of cell adhesion"/>
    <property type="evidence" value="ECO:0007669"/>
    <property type="project" value="InterPro"/>
</dbReference>
<dbReference type="CDD" id="cd00112">
    <property type="entry name" value="LDLa"/>
    <property type="match status" value="8"/>
</dbReference>
<dbReference type="CDD" id="cd00110">
    <property type="entry name" value="LamG"/>
    <property type="match status" value="3"/>
</dbReference>
<feature type="disulfide bond" evidence="13">
    <location>
        <begin position="132"/>
        <end position="150"/>
    </location>
</feature>
<evidence type="ECO:0000256" key="14">
    <source>
        <dbReference type="SAM" id="Coils"/>
    </source>
</evidence>
<dbReference type="Proteomes" id="UP000838412">
    <property type="component" value="Chromosome 2"/>
</dbReference>
<comment type="subcellular location">
    <subcellularLocation>
        <location evidence="2">Endomembrane system</location>
    </subcellularLocation>
    <subcellularLocation>
        <location evidence="1">Membrane</location>
        <topology evidence="1">Single-pass membrane protein</topology>
    </subcellularLocation>
    <subcellularLocation>
        <location evidence="3">Secreted</location>
    </subcellularLocation>
</comment>
<feature type="domain" description="Laminin G" evidence="17">
    <location>
        <begin position="1971"/>
        <end position="2153"/>
    </location>
</feature>
<keyword evidence="9 13" id="KW-1015">Disulfide bond</keyword>
<evidence type="ECO:0000256" key="1">
    <source>
        <dbReference type="ARBA" id="ARBA00004167"/>
    </source>
</evidence>
<dbReference type="InterPro" id="IPR009254">
    <property type="entry name" value="Laminin_aI"/>
</dbReference>
<dbReference type="SMART" id="SM00282">
    <property type="entry name" value="LamG"/>
    <property type="match status" value="3"/>
</dbReference>
<dbReference type="FunFam" id="3.10.100.10:FF:000001">
    <property type="entry name" value="Hyaluronan proteoglycan link protein 1"/>
    <property type="match status" value="3"/>
</dbReference>
<dbReference type="InterPro" id="IPR000538">
    <property type="entry name" value="Link_dom"/>
</dbReference>
<dbReference type="GO" id="GO:0005102">
    <property type="term" value="F:signaling receptor binding"/>
    <property type="evidence" value="ECO:0007669"/>
    <property type="project" value="InterPro"/>
</dbReference>
<feature type="disulfide bond" evidence="13">
    <location>
        <begin position="724"/>
        <end position="742"/>
    </location>
</feature>
<dbReference type="InterPro" id="IPR036055">
    <property type="entry name" value="LDL_receptor-like_sf"/>
</dbReference>
<keyword evidence="14" id="KW-0175">Coiled coil</keyword>
<dbReference type="Gene3D" id="1.10.287.950">
    <property type="entry name" value="Methyl-accepting chemotaxis protein"/>
    <property type="match status" value="1"/>
</dbReference>
<feature type="disulfide bond" evidence="13">
    <location>
        <begin position="1024"/>
        <end position="1039"/>
    </location>
</feature>
<feature type="domain" description="Link" evidence="18">
    <location>
        <begin position="314"/>
        <end position="404"/>
    </location>
</feature>
<dbReference type="Gene3D" id="2.60.120.200">
    <property type="match status" value="3"/>
</dbReference>
<dbReference type="Pfam" id="PF06008">
    <property type="entry name" value="Laminin_I"/>
    <property type="match status" value="1"/>
</dbReference>
<evidence type="ECO:0000256" key="16">
    <source>
        <dbReference type="SAM" id="SignalP"/>
    </source>
</evidence>
<dbReference type="GO" id="GO:0007155">
    <property type="term" value="P:cell adhesion"/>
    <property type="evidence" value="ECO:0007669"/>
    <property type="project" value="InterPro"/>
</dbReference>
<evidence type="ECO:0000256" key="4">
    <source>
        <dbReference type="ARBA" id="ARBA00022525"/>
    </source>
</evidence>
<feature type="domain" description="Link" evidence="18">
    <location>
        <begin position="473"/>
        <end position="569"/>
    </location>
</feature>
<feature type="domain" description="Link" evidence="18">
    <location>
        <begin position="753"/>
        <end position="845"/>
    </location>
</feature>
<keyword evidence="20" id="KW-1185">Reference proteome</keyword>
<evidence type="ECO:0000256" key="3">
    <source>
        <dbReference type="ARBA" id="ARBA00004613"/>
    </source>
</evidence>
<evidence type="ECO:0000256" key="6">
    <source>
        <dbReference type="ARBA" id="ARBA00022737"/>
    </source>
</evidence>
<keyword evidence="4" id="KW-0964">Secreted</keyword>
<dbReference type="GO" id="GO:0012505">
    <property type="term" value="C:endomembrane system"/>
    <property type="evidence" value="ECO:0007669"/>
    <property type="project" value="UniProtKB-SubCell"/>
</dbReference>
<keyword evidence="8" id="KW-0472">Membrane</keyword>
<dbReference type="SUPFAM" id="SSF57424">
    <property type="entry name" value="LDL receptor-like module"/>
    <property type="match status" value="8"/>
</dbReference>
<feature type="compositionally biased region" description="Basic and acidic residues" evidence="15">
    <location>
        <begin position="1581"/>
        <end position="1611"/>
    </location>
</feature>
<feature type="domain" description="Laminin G" evidence="17">
    <location>
        <begin position="1774"/>
        <end position="1957"/>
    </location>
</feature>
<keyword evidence="10" id="KW-0675">Receptor</keyword>
<dbReference type="Pfam" id="PF00193">
    <property type="entry name" value="Xlink"/>
    <property type="match status" value="8"/>
</dbReference>
<dbReference type="InterPro" id="IPR016186">
    <property type="entry name" value="C-type_lectin-like/link_sf"/>
</dbReference>
<evidence type="ECO:0000256" key="11">
    <source>
        <dbReference type="ARBA" id="ARBA00023180"/>
    </source>
</evidence>
<keyword evidence="16" id="KW-0732">Signal</keyword>
<dbReference type="GO" id="GO:0002052">
    <property type="term" value="P:positive regulation of neuroblast proliferation"/>
    <property type="evidence" value="ECO:0007669"/>
    <property type="project" value="TreeGrafter"/>
</dbReference>
<dbReference type="SMART" id="SM00192">
    <property type="entry name" value="LDLa"/>
    <property type="match status" value="8"/>
</dbReference>
<evidence type="ECO:0000256" key="10">
    <source>
        <dbReference type="ARBA" id="ARBA00023170"/>
    </source>
</evidence>
<dbReference type="FunFam" id="4.10.400.10:FF:000045">
    <property type="entry name" value="Low-density lipoprotein receptor-related protein 2"/>
    <property type="match status" value="1"/>
</dbReference>
<evidence type="ECO:0000259" key="18">
    <source>
        <dbReference type="PROSITE" id="PS50963"/>
    </source>
</evidence>
<evidence type="ECO:0000256" key="8">
    <source>
        <dbReference type="ARBA" id="ARBA00023136"/>
    </source>
</evidence>
<dbReference type="Pfam" id="PF00057">
    <property type="entry name" value="Ldl_recept_a"/>
    <property type="match status" value="6"/>
</dbReference>
<dbReference type="SMART" id="SM00445">
    <property type="entry name" value="LINK"/>
    <property type="match status" value="8"/>
</dbReference>
<proteinExistence type="predicted"/>
<protein>
    <submittedName>
        <fullName evidence="19">LAMA2 protein</fullName>
    </submittedName>
</protein>
<evidence type="ECO:0000256" key="7">
    <source>
        <dbReference type="ARBA" id="ARBA00022989"/>
    </source>
</evidence>
<feature type="domain" description="Link" evidence="18">
    <location>
        <begin position="1041"/>
        <end position="1135"/>
    </location>
</feature>
<feature type="chain" id="PRO_5035476758" evidence="16">
    <location>
        <begin position="21"/>
        <end position="2344"/>
    </location>
</feature>
<dbReference type="InterPro" id="IPR016187">
    <property type="entry name" value="CTDL_fold"/>
</dbReference>
<feature type="disulfide bond" evidence="13">
    <location>
        <begin position="1150"/>
        <end position="1168"/>
    </location>
</feature>
<feature type="disulfide bond" evidence="13">
    <location>
        <begin position="1012"/>
        <end position="1030"/>
    </location>
</feature>
<dbReference type="Pfam" id="PF02210">
    <property type="entry name" value="Laminin_G_2"/>
    <property type="match status" value="3"/>
</dbReference>
<dbReference type="PROSITE" id="PS01209">
    <property type="entry name" value="LDLRA_1"/>
    <property type="match status" value="6"/>
</dbReference>
<dbReference type="PRINTS" id="PR00261">
    <property type="entry name" value="LDLRECEPTOR"/>
</dbReference>
<keyword evidence="7" id="KW-1133">Transmembrane helix</keyword>
<dbReference type="PRINTS" id="PR01265">
    <property type="entry name" value="LINKMODULE"/>
</dbReference>
<reference evidence="19" key="1">
    <citation type="submission" date="2022-01" db="EMBL/GenBank/DDBJ databases">
        <authorList>
            <person name="Braso-Vives M."/>
        </authorList>
    </citation>
    <scope>NUCLEOTIDE SEQUENCE</scope>
</reference>
<feature type="disulfide bond" evidence="13">
    <location>
        <begin position="576"/>
        <end position="594"/>
    </location>
</feature>
<keyword evidence="5" id="KW-0812">Transmembrane</keyword>
<feature type="disulfide bond" evidence="13">
    <location>
        <begin position="1162"/>
        <end position="1177"/>
    </location>
</feature>
<dbReference type="EMBL" id="OV696687">
    <property type="protein sequence ID" value="CAH1253781.1"/>
    <property type="molecule type" value="Genomic_DNA"/>
</dbReference>
<dbReference type="GO" id="GO:0005540">
    <property type="term" value="F:hyaluronic acid binding"/>
    <property type="evidence" value="ECO:0007669"/>
    <property type="project" value="InterPro"/>
</dbReference>
<dbReference type="GO" id="GO:0030334">
    <property type="term" value="P:regulation of cell migration"/>
    <property type="evidence" value="ECO:0007669"/>
    <property type="project" value="InterPro"/>
</dbReference>
<evidence type="ECO:0000259" key="17">
    <source>
        <dbReference type="PROSITE" id="PS50025"/>
    </source>
</evidence>
<dbReference type="PANTHER" id="PTHR22804">
    <property type="entry name" value="AGGRECAN/VERSICAN PROTEOGLYCAN"/>
    <property type="match status" value="1"/>
</dbReference>
<evidence type="ECO:0000256" key="2">
    <source>
        <dbReference type="ARBA" id="ARBA00004308"/>
    </source>
</evidence>
<dbReference type="GO" id="GO:0045995">
    <property type="term" value="P:regulation of embryonic development"/>
    <property type="evidence" value="ECO:0007669"/>
    <property type="project" value="InterPro"/>
</dbReference>
<feature type="disulfide bond" evidence="13">
    <location>
        <begin position="144"/>
        <end position="159"/>
    </location>
</feature>
<evidence type="ECO:0000256" key="5">
    <source>
        <dbReference type="ARBA" id="ARBA00022692"/>
    </source>
</evidence>
<feature type="domain" description="Link" evidence="18">
    <location>
        <begin position="25"/>
        <end position="118"/>
    </location>
</feature>
<keyword evidence="6" id="KW-0677">Repeat</keyword>
<dbReference type="SUPFAM" id="SSF49899">
    <property type="entry name" value="Concanavalin A-like lectins/glucanases"/>
    <property type="match status" value="3"/>
</dbReference>
<feature type="disulfide bond" evidence="13">
    <location>
        <begin position="736"/>
        <end position="751"/>
    </location>
</feature>
<evidence type="ECO:0000256" key="9">
    <source>
        <dbReference type="ARBA" id="ARBA00023157"/>
    </source>
</evidence>
<sequence length="2344" mass="258553">MFTPLLSGLLTLVSVGTAVGLDPGLVFLAESSDGRYGIDYFTADNFCTQNYGNPVKTATFDDLKLTWERGLDLCRNGWLNDGTVAQPTHFSRRGCSDRGVSRLSSHQWSEKFDVWCVVERQTQCVTINQFSCGNGLCVPNWARCDGVNNCGDNSDEQQCGGVFLYPAMSGDSAINFWSAAKSCEIVGARLARWQDLTEQWAKGLDICRSGWLQDGATARPIHKEREDCGVVGVSHDANVMWNTKHDAWCKALSNNFACESVSQYTCNNLNCVPKWAMCDGVDNCGDFSDELPDRCGKVAGKPTSDRQSPEGASKVVLLSDEQGQATINFLQAPDRCLENGMQVASWEELQDTWSAGLDLCRNGWLLDGTVAHPIHTSRENCEEVGVNHEGSHEYSEKYNVWCKASKDYDCNSIDQFSCTNGLCVPHWAHCDGVDNCGDNSDEQHCEGLQGLAVHKEDAVKGLRDMHGHEYKGSVFLYPARGTPAVTFDQAEATCSAVGARVASWDDLRDTWLEGLDLCMMGWLADGTVAHPIHTGRSKCGTNINHEGSREHSEKFFVWCKPKYKTFACRDIMQETCDNGLCIPTSALCDGIDNCGDGSDEKCDGQKTSVQSKHAFLYEGNRVFDARMDQDMYDFSQAETKCAEFDAKVASLDDLRDAHEAGLDLCRQGWLDDKSTGHPIHFPREGCTEMGLNQKAPDMDMFVEFHVWCQPKTVVACDQINQFGCSSGLCIPEWARCDGINNCGDNSDESNCGHVFLYPGKENDVSGQVTFWMAEQTCAKVGARVASWEDMYNTWQLGLDICRMAWLSDATTVHPIHTARENCGDPGLIHYGQHEYSMVFDIWCQPVEEGWDCSKVDQFSCANGLCIPDYLKCDGVDNCGDNSDEKCDGSERVRIADQARRRGGNQMVFLVEGEDGEQSVTFLDAPEACAKYDARVAAWEELRDTFVEGLDICRLGWMNDATVAHPIHSAREDCPDVGVVHGGSIEFSEKHDVWCTPINNNKLECETYKQFPCDNGLCVPRWALCNGINNCGDNSDEDHCRPTFLLPGTQGQYNLSFRAAEAECNKFDARVAQWEDLLQAWDKGLDICRLGWLLDGTVGFPIHNPRAQCKGGSSAKGIQHFGSQMHDSKYDVYCIFRNEDSDCNTINQFTCGNELCVPFWLKCDGVDNCGDNSDENTCGPAILDCTNGLAEEDCDLLTKLLDAMLADLQEDMGKIKPGDGTVVVAPGNAKERLEQLAQNINDMKDQIKLWSSPEMDKLGDAIKKVDEQDAKPLVRKAERVENNGESVDNNADRTKDRADDLEQQMDDLKQKMDEMKDALDKKTGSSTSDVADLEDQLREARGILREIQRRKKDNVNFKPHKEASTDEKAEADKLSTDVNDWLKQSSTGSFVKIEAELRKFTEGLDDLAQAIDQAEDKTKQADNMNRANRNRPDKDLMNDVDVKHNELKDAINDGKATRDEAKTVRDEGRSLQQALENKNVQLTAAKIAIQNKVNDLGDIPALEAKVKEAEEHAETLEDRAKAMEQLKSSGGDSSKKAVEVIDAYTSVADKINDAEAAANAARRAANDAKNLVDNGNFVVEARNSKRTSEDRENQANDQKNKVDNELKPRLEAGRQGTEAIQNGLDSGRALLSDITRKLNNLELTESVDRAKMEKADNRASRAEDTVNDIISGKYADDNNLRGRLKSVQEMEDAVGVSSSGGGTGDLGGVRANLNTVRASLQQVTNLRAELSARFTSISGSFNQVTGNLRAIQEMVKKARAKVNEIGIPMNFGRRSAGAGGGTTVQLNQPAILQRLANHKNYFTLSMEIKPTQQDGTILFLGDPTNANRGFFALELVDGRVRASTKLSGASPFFVSSRGQVSMNRWSWINVERVANRMEVTVSADREETTGGTDGSNFILLDLPAGSGLYMGGVPTGSNLHAGLQGNGFSGNIDELKFGEAPLSLWNFQAAAGMLSPGTPPDKERGVTTTFDGFYFNGETYGYTKPDPTKPVDIFGADKSIQLFVKPATEQGLIFFIGDKNYFISVELIDNRIVGKVKLGNGATPIVVQTDKTMREMMKQEFINVILTANTRLCRRQGMANGLGLIVGRDLFCEKMNAPAGDSREIGSQVYLGGLPDDQWPNEITQNFYEGCVKNLQVQRQDKQIEVTGGVIGGCPALVHELQFSNAQTSFLRMDWIIKATYQNFVATFAFKTTNPNGLMLYGKGDGEKKSWAVSMNKGNIIFAIFGDPNRGAHRVVSQRQYNDGQEHYVRVAKVGRALTMSVDDVEEPGSTMEDEILQTPELLLGGPAPDMQQLTPGNAWLVENNDHFTGCIKHLLVSYDNVKGVVVDFVNNKDRKDVSYGTCNI</sequence>
<dbReference type="PROSITE" id="PS50963">
    <property type="entry name" value="LINK_2"/>
    <property type="match status" value="8"/>
</dbReference>
<feature type="coiled-coil region" evidence="14">
    <location>
        <begin position="1498"/>
        <end position="1525"/>
    </location>
</feature>
<evidence type="ECO:0000313" key="19">
    <source>
        <dbReference type="EMBL" id="CAH1253781.1"/>
    </source>
</evidence>
<feature type="region of interest" description="Disordered" evidence="15">
    <location>
        <begin position="1415"/>
        <end position="1436"/>
    </location>
</feature>
<dbReference type="InterPro" id="IPR002172">
    <property type="entry name" value="LDrepeatLR_classA_rpt"/>
</dbReference>
<feature type="disulfide bond" evidence="13">
    <location>
        <begin position="266"/>
        <end position="284"/>
    </location>
</feature>